<protein>
    <submittedName>
        <fullName evidence="1">Uncharacterized protein</fullName>
    </submittedName>
</protein>
<dbReference type="AlphaFoldDB" id="F0YDZ8"/>
<dbReference type="Proteomes" id="UP000002729">
    <property type="component" value="Unassembled WGS sequence"/>
</dbReference>
<dbReference type="GeneID" id="20225340"/>
<dbReference type="PROSITE" id="PS51257">
    <property type="entry name" value="PROKAR_LIPOPROTEIN"/>
    <property type="match status" value="1"/>
</dbReference>
<dbReference type="InParanoid" id="F0YDZ8"/>
<proteinExistence type="predicted"/>
<reference evidence="1 2" key="1">
    <citation type="journal article" date="2011" name="Proc. Natl. Acad. Sci. U.S.A.">
        <title>Niche of harmful alga Aureococcus anophagefferens revealed through ecogenomics.</title>
        <authorList>
            <person name="Gobler C.J."/>
            <person name="Berry D.L."/>
            <person name="Dyhrman S.T."/>
            <person name="Wilhelm S.W."/>
            <person name="Salamov A."/>
            <person name="Lobanov A.V."/>
            <person name="Zhang Y."/>
            <person name="Collier J.L."/>
            <person name="Wurch L.L."/>
            <person name="Kustka A.B."/>
            <person name="Dill B.D."/>
            <person name="Shah M."/>
            <person name="VerBerkmoes N.C."/>
            <person name="Kuo A."/>
            <person name="Terry A."/>
            <person name="Pangilinan J."/>
            <person name="Lindquist E.A."/>
            <person name="Lucas S."/>
            <person name="Paulsen I.T."/>
            <person name="Hattenrath-Lehmann T.K."/>
            <person name="Talmage S.C."/>
            <person name="Walker E.A."/>
            <person name="Koch F."/>
            <person name="Burson A.M."/>
            <person name="Marcoval M.A."/>
            <person name="Tang Y.Z."/>
            <person name="Lecleir G.R."/>
            <person name="Coyne K.J."/>
            <person name="Berg G.M."/>
            <person name="Bertrand E.M."/>
            <person name="Saito M.A."/>
            <person name="Gladyshev V.N."/>
            <person name="Grigoriev I.V."/>
        </authorList>
    </citation>
    <scope>NUCLEOTIDE SEQUENCE [LARGE SCALE GENOMIC DNA]</scope>
    <source>
        <strain evidence="2">CCMP 1984</strain>
    </source>
</reference>
<keyword evidence="2" id="KW-1185">Reference proteome</keyword>
<dbReference type="RefSeq" id="XP_009038655.1">
    <property type="nucleotide sequence ID" value="XM_009040407.1"/>
</dbReference>
<sequence length="191" mass="20153">MALDRTPVTVRGVNFAASLVAHGAVACYVPGAGTYDPGAPPGRECVGRDDADLLVAHVAALVGAAARDATEEDARAISGALRPTVDEFNGRATLHAFVHDQFAEHGMRKCYGSWLLGRAKDKRLPKPMMERPQLRTFLGWLERGHYDAGRPPLGPPPEYAASRAAALAADAGAADDATIAEKLRALGEAQT</sequence>
<dbReference type="KEGG" id="aaf:AURANDRAFT_65457"/>
<gene>
    <name evidence="1" type="ORF">AURANDRAFT_65457</name>
</gene>
<name>F0YDZ8_AURAN</name>
<dbReference type="EMBL" id="GL833134">
    <property type="protein sequence ID" value="EGB06469.1"/>
    <property type="molecule type" value="Genomic_DNA"/>
</dbReference>
<evidence type="ECO:0000313" key="1">
    <source>
        <dbReference type="EMBL" id="EGB06469.1"/>
    </source>
</evidence>
<organism evidence="2">
    <name type="scientific">Aureococcus anophagefferens</name>
    <name type="common">Harmful bloom alga</name>
    <dbReference type="NCBI Taxonomy" id="44056"/>
    <lineage>
        <taxon>Eukaryota</taxon>
        <taxon>Sar</taxon>
        <taxon>Stramenopiles</taxon>
        <taxon>Ochrophyta</taxon>
        <taxon>Pelagophyceae</taxon>
        <taxon>Pelagomonadales</taxon>
        <taxon>Pelagomonadaceae</taxon>
        <taxon>Aureococcus</taxon>
    </lineage>
</organism>
<evidence type="ECO:0000313" key="2">
    <source>
        <dbReference type="Proteomes" id="UP000002729"/>
    </source>
</evidence>
<accession>F0YDZ8</accession>